<protein>
    <submittedName>
        <fullName evidence="3">Bacterio-opsin activator</fullName>
    </submittedName>
</protein>
<reference evidence="3" key="1">
    <citation type="journal article" date="2020" name="mSystems">
        <title>Genome- and Community-Level Interaction Insights into Carbon Utilization and Element Cycling Functions of Hydrothermarchaeota in Hydrothermal Sediment.</title>
        <authorList>
            <person name="Zhou Z."/>
            <person name="Liu Y."/>
            <person name="Xu W."/>
            <person name="Pan J."/>
            <person name="Luo Z.H."/>
            <person name="Li M."/>
        </authorList>
    </citation>
    <scope>NUCLEOTIDE SEQUENCE [LARGE SCALE GENOMIC DNA]</scope>
    <source>
        <strain evidence="2">SpSt-12</strain>
        <strain evidence="3">SpSt-87</strain>
    </source>
</reference>
<comment type="caution">
    <text evidence="3">The sequence shown here is derived from an EMBL/GenBank/DDBJ whole genome shotgun (WGS) entry which is preliminary data.</text>
</comment>
<dbReference type="EMBL" id="DTLB01000015">
    <property type="protein sequence ID" value="HFW31914.1"/>
    <property type="molecule type" value="Genomic_DNA"/>
</dbReference>
<sequence>MLEVQIKTKLPENCTLTTLNEIIKNCVVRIEGFARKDDVVRGLLKVKGRDSDEILRNLPSHCEGVKLSSKEAKVLIKEHTCMLVIPILESGCVITGVDIENHELVWNIICDDDGFLTLLQNLEGVDFELIYKGRPAEKDSITYREEEILKIALEKGYFDFPRRIRLEELAKFFGIAPSTLSEILRRGQKKVLEKYFDGKV</sequence>
<evidence type="ECO:0000313" key="3">
    <source>
        <dbReference type="EMBL" id="HFW31914.1"/>
    </source>
</evidence>
<accession>A0A7C3M8W3</accession>
<evidence type="ECO:0000259" key="1">
    <source>
        <dbReference type="Pfam" id="PF04967"/>
    </source>
</evidence>
<evidence type="ECO:0000313" key="2">
    <source>
        <dbReference type="EMBL" id="HET21307.1"/>
    </source>
</evidence>
<organism evidence="3">
    <name type="scientific">Archaeoglobus fulgidus</name>
    <dbReference type="NCBI Taxonomy" id="2234"/>
    <lineage>
        <taxon>Archaea</taxon>
        <taxon>Methanobacteriati</taxon>
        <taxon>Methanobacteriota</taxon>
        <taxon>Archaeoglobi</taxon>
        <taxon>Archaeoglobales</taxon>
        <taxon>Archaeoglobaceae</taxon>
        <taxon>Archaeoglobus</taxon>
    </lineage>
</organism>
<dbReference type="EMBL" id="DSCQ01000054">
    <property type="protein sequence ID" value="HET21307.1"/>
    <property type="molecule type" value="Genomic_DNA"/>
</dbReference>
<name>A0A7C3M8W3_ARCFL</name>
<gene>
    <name evidence="2" type="ORF">ENN70_04320</name>
    <name evidence="3" type="ORF">ENW66_03025</name>
</gene>
<dbReference type="Pfam" id="PF04967">
    <property type="entry name" value="HTH_10"/>
    <property type="match status" value="1"/>
</dbReference>
<dbReference type="AlphaFoldDB" id="A0A7C3M8W3"/>
<dbReference type="PANTHER" id="PTHR34236:SF1">
    <property type="entry name" value="DIMETHYL SULFOXIDE REDUCTASE TRANSCRIPTIONAL ACTIVATOR"/>
    <property type="match status" value="1"/>
</dbReference>
<dbReference type="InterPro" id="IPR007050">
    <property type="entry name" value="HTH_bacterioopsin"/>
</dbReference>
<proteinExistence type="predicted"/>
<feature type="domain" description="HTH bat-type" evidence="1">
    <location>
        <begin position="141"/>
        <end position="193"/>
    </location>
</feature>
<dbReference type="PANTHER" id="PTHR34236">
    <property type="entry name" value="DIMETHYL SULFOXIDE REDUCTASE TRANSCRIPTIONAL ACTIVATOR"/>
    <property type="match status" value="1"/>
</dbReference>